<evidence type="ECO:0000313" key="2">
    <source>
        <dbReference type="EMBL" id="USW52777.1"/>
    </source>
</evidence>
<organism evidence="2 3">
    <name type="scientific">Septoria linicola</name>
    <dbReference type="NCBI Taxonomy" id="215465"/>
    <lineage>
        <taxon>Eukaryota</taxon>
        <taxon>Fungi</taxon>
        <taxon>Dikarya</taxon>
        <taxon>Ascomycota</taxon>
        <taxon>Pezizomycotina</taxon>
        <taxon>Dothideomycetes</taxon>
        <taxon>Dothideomycetidae</taxon>
        <taxon>Mycosphaerellales</taxon>
        <taxon>Mycosphaerellaceae</taxon>
        <taxon>Septoria</taxon>
    </lineage>
</organism>
<proteinExistence type="predicted"/>
<sequence length="374" mass="42147">MLNIFVRLFGAQPPATTSMRDRTQTRLTTRHSDAFAQAIIAEATKSQPAKGAVQLAVLEAELNRQIKANSILIDRKAALEARLNHDLRQERAKSKTIETLLSCKLEKVKIEFETTKAVLESELEQERARFTSAEISLWQSTRETLALQAQIERHSCERDNQNLDNSHTDRSKNPVEDATAQLAKAQENLTHARDEIKRLEQRCDNLQFQVHTTSAFASAFDDDDQLQTEEELRQTKQSLNSALRSLEDERARETPASMMLDLITEMECVLGEKAERSILGLDDLRREDFRRQASVRAWGASADHRWEQQLAVLKAKVQAAHEYKTKGDSMLGNSIKTGDNDYYYGGSHQSGNLAEPAGTQGSYVQGAPFSITMR</sequence>
<keyword evidence="1" id="KW-0175">Coiled coil</keyword>
<name>A0A9Q9ANK7_9PEZI</name>
<reference evidence="2" key="1">
    <citation type="submission" date="2022-06" db="EMBL/GenBank/DDBJ databases">
        <title>Complete genome sequences of two strains of the flax pathogen Septoria linicola.</title>
        <authorList>
            <person name="Lapalu N."/>
            <person name="Simon A."/>
            <person name="Demenou B."/>
            <person name="Paumier D."/>
            <person name="Guillot M.-P."/>
            <person name="Gout L."/>
            <person name="Valade R."/>
        </authorList>
    </citation>
    <scope>NUCLEOTIDE SEQUENCE</scope>
    <source>
        <strain evidence="2">SE15195</strain>
    </source>
</reference>
<evidence type="ECO:0000313" key="3">
    <source>
        <dbReference type="Proteomes" id="UP001056384"/>
    </source>
</evidence>
<dbReference type="AlphaFoldDB" id="A0A9Q9ANK7"/>
<protein>
    <submittedName>
        <fullName evidence="2">Uncharacterized protein</fullName>
    </submittedName>
</protein>
<evidence type="ECO:0000256" key="1">
    <source>
        <dbReference type="SAM" id="Coils"/>
    </source>
</evidence>
<dbReference type="EMBL" id="CP099421">
    <property type="protein sequence ID" value="USW52777.1"/>
    <property type="molecule type" value="Genomic_DNA"/>
</dbReference>
<accession>A0A9Q9ANK7</accession>
<feature type="coiled-coil region" evidence="1">
    <location>
        <begin position="175"/>
        <end position="252"/>
    </location>
</feature>
<dbReference type="Proteomes" id="UP001056384">
    <property type="component" value="Chromosome 4"/>
</dbReference>
<keyword evidence="3" id="KW-1185">Reference proteome</keyword>
<gene>
    <name evidence="2" type="ORF">Slin15195_G060960</name>
</gene>